<sequence>MSLLVNRIGDDTISGKIAKDVFKAMWNGEGNADEVIETKGLKQITDTGAIEAIVDEVIANNTPQVEQFKSGNEKILGFFVGQIMKATGGKANPKQVNELLRSKLS</sequence>
<comment type="catalytic activity">
    <reaction evidence="5">
        <text>L-aspartyl-tRNA(Asn) + L-glutamine + ATP + H2O = L-asparaginyl-tRNA(Asn) + L-glutamate + ADP + phosphate + 2 H(+)</text>
        <dbReference type="Rhea" id="RHEA:14513"/>
        <dbReference type="Rhea" id="RHEA-COMP:9674"/>
        <dbReference type="Rhea" id="RHEA-COMP:9677"/>
        <dbReference type="ChEBI" id="CHEBI:15377"/>
        <dbReference type="ChEBI" id="CHEBI:15378"/>
        <dbReference type="ChEBI" id="CHEBI:29985"/>
        <dbReference type="ChEBI" id="CHEBI:30616"/>
        <dbReference type="ChEBI" id="CHEBI:43474"/>
        <dbReference type="ChEBI" id="CHEBI:58359"/>
        <dbReference type="ChEBI" id="CHEBI:78515"/>
        <dbReference type="ChEBI" id="CHEBI:78516"/>
        <dbReference type="ChEBI" id="CHEBI:456216"/>
    </reaction>
</comment>
<dbReference type="EC" id="6.3.5.6" evidence="8"/>
<dbReference type="InterPro" id="IPR018027">
    <property type="entry name" value="Asn/Gln_amidotransferase"/>
</dbReference>
<evidence type="ECO:0000256" key="6">
    <source>
        <dbReference type="ARBA" id="ARBA00047913"/>
    </source>
</evidence>
<evidence type="ECO:0000313" key="8">
    <source>
        <dbReference type="EMBL" id="SFV77374.1"/>
    </source>
</evidence>
<dbReference type="PANTHER" id="PTHR11659:SF0">
    <property type="entry name" value="GLUTAMYL-TRNA(GLN) AMIDOTRANSFERASE SUBUNIT B, MITOCHONDRIAL"/>
    <property type="match status" value="1"/>
</dbReference>
<proteinExistence type="predicted"/>
<keyword evidence="1 8" id="KW-0436">Ligase</keyword>
<evidence type="ECO:0000256" key="4">
    <source>
        <dbReference type="ARBA" id="ARBA00022917"/>
    </source>
</evidence>
<dbReference type="GO" id="GO:0050567">
    <property type="term" value="F:glutaminyl-tRNA synthase (glutamine-hydrolyzing) activity"/>
    <property type="evidence" value="ECO:0007669"/>
    <property type="project" value="UniProtKB-EC"/>
</dbReference>
<evidence type="ECO:0000256" key="5">
    <source>
        <dbReference type="ARBA" id="ARBA00047380"/>
    </source>
</evidence>
<accession>A0A1W1D9Y0</accession>
<dbReference type="SUPFAM" id="SSF89095">
    <property type="entry name" value="GatB/YqeY motif"/>
    <property type="match status" value="1"/>
</dbReference>
<evidence type="ECO:0000256" key="2">
    <source>
        <dbReference type="ARBA" id="ARBA00022741"/>
    </source>
</evidence>
<organism evidence="8">
    <name type="scientific">hydrothermal vent metagenome</name>
    <dbReference type="NCBI Taxonomy" id="652676"/>
    <lineage>
        <taxon>unclassified sequences</taxon>
        <taxon>metagenomes</taxon>
        <taxon>ecological metagenomes</taxon>
    </lineage>
</organism>
<feature type="domain" description="Asn/Gln amidotransferase" evidence="7">
    <location>
        <begin position="1"/>
        <end position="104"/>
    </location>
</feature>
<dbReference type="EC" id="6.3.5.7" evidence="8"/>
<dbReference type="SMART" id="SM00845">
    <property type="entry name" value="GatB_Yqey"/>
    <property type="match status" value="1"/>
</dbReference>
<protein>
    <submittedName>
        <fullName evidence="8">Aspartyl-tRNA(Asn) amidotransferase subunit B @ Glutamyl-tRNA(Gln) amidotransferase subunit B</fullName>
        <ecNumber evidence="8">6.3.5.6</ecNumber>
        <ecNumber evidence="8">6.3.5.7</ecNumber>
    </submittedName>
</protein>
<keyword evidence="2" id="KW-0547">Nucleotide-binding</keyword>
<dbReference type="GO" id="GO:0070681">
    <property type="term" value="P:glutaminyl-tRNAGln biosynthesis via transamidation"/>
    <property type="evidence" value="ECO:0007669"/>
    <property type="project" value="TreeGrafter"/>
</dbReference>
<dbReference type="AlphaFoldDB" id="A0A1W1D9Y0"/>
<name>A0A1W1D9Y0_9ZZZZ</name>
<keyword evidence="4" id="KW-0648">Protein biosynthesis</keyword>
<evidence type="ECO:0000256" key="1">
    <source>
        <dbReference type="ARBA" id="ARBA00022598"/>
    </source>
</evidence>
<dbReference type="GO" id="GO:0005524">
    <property type="term" value="F:ATP binding"/>
    <property type="evidence" value="ECO:0007669"/>
    <property type="project" value="UniProtKB-KW"/>
</dbReference>
<comment type="catalytic activity">
    <reaction evidence="6">
        <text>L-glutamyl-tRNA(Gln) + L-glutamine + ATP + H2O = L-glutaminyl-tRNA(Gln) + L-glutamate + ADP + phosphate + H(+)</text>
        <dbReference type="Rhea" id="RHEA:17521"/>
        <dbReference type="Rhea" id="RHEA-COMP:9681"/>
        <dbReference type="Rhea" id="RHEA-COMP:9684"/>
        <dbReference type="ChEBI" id="CHEBI:15377"/>
        <dbReference type="ChEBI" id="CHEBI:15378"/>
        <dbReference type="ChEBI" id="CHEBI:29985"/>
        <dbReference type="ChEBI" id="CHEBI:30616"/>
        <dbReference type="ChEBI" id="CHEBI:43474"/>
        <dbReference type="ChEBI" id="CHEBI:58359"/>
        <dbReference type="ChEBI" id="CHEBI:78520"/>
        <dbReference type="ChEBI" id="CHEBI:78521"/>
        <dbReference type="ChEBI" id="CHEBI:456216"/>
    </reaction>
</comment>
<evidence type="ECO:0000259" key="7">
    <source>
        <dbReference type="SMART" id="SM00845"/>
    </source>
</evidence>
<reference evidence="8" key="1">
    <citation type="submission" date="2016-10" db="EMBL/GenBank/DDBJ databases">
        <authorList>
            <person name="de Groot N.N."/>
        </authorList>
    </citation>
    <scope>NUCLEOTIDE SEQUENCE</scope>
</reference>
<keyword evidence="8" id="KW-0808">Transferase</keyword>
<gene>
    <name evidence="8" type="ORF">MNB_SUP05-10-864</name>
</gene>
<dbReference type="InterPro" id="IPR003789">
    <property type="entry name" value="Asn/Gln_tRNA_amidoTrase-B-like"/>
</dbReference>
<dbReference type="GO" id="GO:0016740">
    <property type="term" value="F:transferase activity"/>
    <property type="evidence" value="ECO:0007669"/>
    <property type="project" value="UniProtKB-KW"/>
</dbReference>
<dbReference type="InterPro" id="IPR023168">
    <property type="entry name" value="GatB_Yqey_C_2"/>
</dbReference>
<keyword evidence="3" id="KW-0067">ATP-binding</keyword>
<dbReference type="GO" id="GO:0006412">
    <property type="term" value="P:translation"/>
    <property type="evidence" value="ECO:0007669"/>
    <property type="project" value="UniProtKB-KW"/>
</dbReference>
<dbReference type="Pfam" id="PF02637">
    <property type="entry name" value="GatB_Yqey"/>
    <property type="match status" value="1"/>
</dbReference>
<dbReference type="Gene3D" id="1.10.10.410">
    <property type="match status" value="1"/>
</dbReference>
<dbReference type="EMBL" id="FPHQ01000184">
    <property type="protein sequence ID" value="SFV77374.1"/>
    <property type="molecule type" value="Genomic_DNA"/>
</dbReference>
<dbReference type="PANTHER" id="PTHR11659">
    <property type="entry name" value="GLUTAMYL-TRNA GLN AMIDOTRANSFERASE SUBUNIT B MITOCHONDRIAL AND PROKARYOTIC PET112-RELATED"/>
    <property type="match status" value="1"/>
</dbReference>
<dbReference type="InterPro" id="IPR017959">
    <property type="entry name" value="Asn/Gln-tRNA_amidoTrfase_suB/E"/>
</dbReference>
<evidence type="ECO:0000256" key="3">
    <source>
        <dbReference type="ARBA" id="ARBA00022840"/>
    </source>
</evidence>
<dbReference type="FunFam" id="1.10.10.410:FF:000001">
    <property type="entry name" value="Aspartyl/glutamyl-tRNA(Asn/Gln) amidotransferase subunit B"/>
    <property type="match status" value="1"/>
</dbReference>
<dbReference type="GO" id="GO:0050566">
    <property type="term" value="F:asparaginyl-tRNA synthase (glutamine-hydrolyzing) activity"/>
    <property type="evidence" value="ECO:0007669"/>
    <property type="project" value="UniProtKB-EC"/>
</dbReference>